<dbReference type="PANTHER" id="PTHR45436">
    <property type="entry name" value="SENSOR HISTIDINE KINASE YKOH"/>
    <property type="match status" value="1"/>
</dbReference>
<evidence type="ECO:0000256" key="9">
    <source>
        <dbReference type="ARBA" id="ARBA00022840"/>
    </source>
</evidence>
<feature type="domain" description="Histidine kinase" evidence="14">
    <location>
        <begin position="239"/>
        <end position="439"/>
    </location>
</feature>
<evidence type="ECO:0000256" key="4">
    <source>
        <dbReference type="ARBA" id="ARBA00022553"/>
    </source>
</evidence>
<dbReference type="Proteomes" id="UP000622890">
    <property type="component" value="Unassembled WGS sequence"/>
</dbReference>
<dbReference type="InterPro" id="IPR036890">
    <property type="entry name" value="HATPase_C_sf"/>
</dbReference>
<evidence type="ECO:0000256" key="7">
    <source>
        <dbReference type="ARBA" id="ARBA00022741"/>
    </source>
</evidence>
<feature type="transmembrane region" description="Helical" evidence="13">
    <location>
        <begin position="12"/>
        <end position="34"/>
    </location>
</feature>
<dbReference type="InterPro" id="IPR003594">
    <property type="entry name" value="HATPase_dom"/>
</dbReference>
<dbReference type="EMBL" id="JAEPBG010000013">
    <property type="protein sequence ID" value="MBK4737673.1"/>
    <property type="molecule type" value="Genomic_DNA"/>
</dbReference>
<dbReference type="InterPro" id="IPR005467">
    <property type="entry name" value="His_kinase_dom"/>
</dbReference>
<dbReference type="InterPro" id="IPR036097">
    <property type="entry name" value="HisK_dim/P_sf"/>
</dbReference>
<evidence type="ECO:0000313" key="16">
    <source>
        <dbReference type="Proteomes" id="UP000622890"/>
    </source>
</evidence>
<proteinExistence type="predicted"/>
<dbReference type="PRINTS" id="PR00344">
    <property type="entry name" value="BCTRLSENSOR"/>
</dbReference>
<dbReference type="EC" id="2.7.13.3" evidence="3"/>
<evidence type="ECO:0000259" key="14">
    <source>
        <dbReference type="PROSITE" id="PS50109"/>
    </source>
</evidence>
<protein>
    <recommendedName>
        <fullName evidence="3">histidine kinase</fullName>
        <ecNumber evidence="3">2.7.13.3</ecNumber>
    </recommendedName>
</protein>
<dbReference type="GO" id="GO:0005886">
    <property type="term" value="C:plasma membrane"/>
    <property type="evidence" value="ECO:0007669"/>
    <property type="project" value="TreeGrafter"/>
</dbReference>
<dbReference type="GO" id="GO:0005524">
    <property type="term" value="F:ATP binding"/>
    <property type="evidence" value="ECO:0007669"/>
    <property type="project" value="UniProtKB-KW"/>
</dbReference>
<dbReference type="Pfam" id="PF08521">
    <property type="entry name" value="2CSK_N"/>
    <property type="match status" value="1"/>
</dbReference>
<dbReference type="SMART" id="SM00387">
    <property type="entry name" value="HATPase_c"/>
    <property type="match status" value="1"/>
</dbReference>
<dbReference type="GO" id="GO:0000155">
    <property type="term" value="F:phosphorelay sensor kinase activity"/>
    <property type="evidence" value="ECO:0007669"/>
    <property type="project" value="InterPro"/>
</dbReference>
<comment type="subcellular location">
    <subcellularLocation>
        <location evidence="2">Membrane</location>
        <topology evidence="2">Multi-pass membrane protein</topology>
    </subcellularLocation>
</comment>
<dbReference type="SMART" id="SM00388">
    <property type="entry name" value="HisKA"/>
    <property type="match status" value="1"/>
</dbReference>
<organism evidence="15 16">
    <name type="scientific">Noviherbaspirillum pedocola</name>
    <dbReference type="NCBI Taxonomy" id="2801341"/>
    <lineage>
        <taxon>Bacteria</taxon>
        <taxon>Pseudomonadati</taxon>
        <taxon>Pseudomonadota</taxon>
        <taxon>Betaproteobacteria</taxon>
        <taxon>Burkholderiales</taxon>
        <taxon>Oxalobacteraceae</taxon>
        <taxon>Noviherbaspirillum</taxon>
    </lineage>
</organism>
<gene>
    <name evidence="15" type="ORF">JJB74_23885</name>
</gene>
<dbReference type="InterPro" id="IPR003661">
    <property type="entry name" value="HisK_dim/P_dom"/>
</dbReference>
<evidence type="ECO:0000256" key="2">
    <source>
        <dbReference type="ARBA" id="ARBA00004141"/>
    </source>
</evidence>
<evidence type="ECO:0000256" key="10">
    <source>
        <dbReference type="ARBA" id="ARBA00022989"/>
    </source>
</evidence>
<dbReference type="SUPFAM" id="SSF47384">
    <property type="entry name" value="Homodimeric domain of signal transducing histidine kinase"/>
    <property type="match status" value="1"/>
</dbReference>
<reference evidence="15" key="1">
    <citation type="submission" date="2021-01" db="EMBL/GenBank/DDBJ databases">
        <title>Genome sequence of strain Noviherbaspirillum sp. DKR-6.</title>
        <authorList>
            <person name="Chaudhary D.K."/>
        </authorList>
    </citation>
    <scope>NUCLEOTIDE SEQUENCE</scope>
    <source>
        <strain evidence="15">DKR-6</strain>
    </source>
</reference>
<keyword evidence="8 15" id="KW-0418">Kinase</keyword>
<evidence type="ECO:0000313" key="15">
    <source>
        <dbReference type="EMBL" id="MBK4737673.1"/>
    </source>
</evidence>
<name>A0A934SY33_9BURK</name>
<dbReference type="CDD" id="cd00082">
    <property type="entry name" value="HisKA"/>
    <property type="match status" value="1"/>
</dbReference>
<dbReference type="InterPro" id="IPR004358">
    <property type="entry name" value="Sig_transdc_His_kin-like_C"/>
</dbReference>
<evidence type="ECO:0000256" key="11">
    <source>
        <dbReference type="ARBA" id="ARBA00023012"/>
    </source>
</evidence>
<dbReference type="Gene3D" id="1.10.287.130">
    <property type="match status" value="1"/>
</dbReference>
<keyword evidence="4" id="KW-0597">Phosphoprotein</keyword>
<dbReference type="InterPro" id="IPR050428">
    <property type="entry name" value="TCS_sensor_his_kinase"/>
</dbReference>
<keyword evidence="12 13" id="KW-0472">Membrane</keyword>
<comment type="caution">
    <text evidence="15">The sequence shown here is derived from an EMBL/GenBank/DDBJ whole genome shotgun (WGS) entry which is preliminary data.</text>
</comment>
<dbReference type="Gene3D" id="1.20.5.1040">
    <property type="entry name" value="Sensor protein qsec"/>
    <property type="match status" value="1"/>
</dbReference>
<evidence type="ECO:0000256" key="3">
    <source>
        <dbReference type="ARBA" id="ARBA00012438"/>
    </source>
</evidence>
<dbReference type="Pfam" id="PF00512">
    <property type="entry name" value="HisKA"/>
    <property type="match status" value="1"/>
</dbReference>
<evidence type="ECO:0000256" key="12">
    <source>
        <dbReference type="ARBA" id="ARBA00023136"/>
    </source>
</evidence>
<evidence type="ECO:0000256" key="8">
    <source>
        <dbReference type="ARBA" id="ARBA00022777"/>
    </source>
</evidence>
<dbReference type="Gene3D" id="3.30.565.10">
    <property type="entry name" value="Histidine kinase-like ATPase, C-terminal domain"/>
    <property type="match status" value="1"/>
</dbReference>
<keyword evidence="9" id="KW-0067">ATP-binding</keyword>
<evidence type="ECO:0000256" key="5">
    <source>
        <dbReference type="ARBA" id="ARBA00022679"/>
    </source>
</evidence>
<sequence>MGHINPPSLQRRLLILVLSVVTIGWILAGAATWLDARHELDELLDSHLAQAAAILVVQQTHEMAEHAGMLDNAPVVHRYAPKVAFQVYHQGRLVLRSENAPGQPLLPEPSRLRTGFDTVSVDGVSWRLYADHGPEDIQVFVGERMASRSEILAAILRGSFIPLIVTLPLLAFAIWWAVRTGLAPLRQFGGALARRRPEALHPLETKDMPEEMVAMVMALNGLFARIGDLLDSERRFTADAAHELRTPIAAIRTQAQVALQESDDGMRNAALKQTMAGCDRAARLIEQLLILARLEAQAAPSERRCDLAVIVRQVVADLAPRAIASGQALAVLGSAHCPVAGDETLLAVLVRNLLENAVRYSPNGASIDIEVSQDGDRFMLVVEDSGPGLPAETIGRLGQRFFRAAGQSQSGSGLGWSIVRRIAQVHGMRIEVMRSQKLGGLRVCVTGVAQT</sequence>
<keyword evidence="10 13" id="KW-1133">Transmembrane helix</keyword>
<evidence type="ECO:0000256" key="13">
    <source>
        <dbReference type="SAM" id="Phobius"/>
    </source>
</evidence>
<dbReference type="PANTHER" id="PTHR45436:SF14">
    <property type="entry name" value="SENSOR PROTEIN QSEC"/>
    <property type="match status" value="1"/>
</dbReference>
<dbReference type="SUPFAM" id="SSF55874">
    <property type="entry name" value="ATPase domain of HSP90 chaperone/DNA topoisomerase II/histidine kinase"/>
    <property type="match status" value="1"/>
</dbReference>
<keyword evidence="6 13" id="KW-0812">Transmembrane</keyword>
<feature type="transmembrane region" description="Helical" evidence="13">
    <location>
        <begin position="154"/>
        <end position="178"/>
    </location>
</feature>
<accession>A0A934SY33</accession>
<dbReference type="Pfam" id="PF02518">
    <property type="entry name" value="HATPase_c"/>
    <property type="match status" value="1"/>
</dbReference>
<keyword evidence="7" id="KW-0547">Nucleotide-binding</keyword>
<evidence type="ECO:0000256" key="6">
    <source>
        <dbReference type="ARBA" id="ARBA00022692"/>
    </source>
</evidence>
<dbReference type="AlphaFoldDB" id="A0A934SY33"/>
<evidence type="ECO:0000256" key="1">
    <source>
        <dbReference type="ARBA" id="ARBA00000085"/>
    </source>
</evidence>
<comment type="catalytic activity">
    <reaction evidence="1">
        <text>ATP + protein L-histidine = ADP + protein N-phospho-L-histidine.</text>
        <dbReference type="EC" id="2.7.13.3"/>
    </reaction>
</comment>
<keyword evidence="16" id="KW-1185">Reference proteome</keyword>
<keyword evidence="11" id="KW-0902">Two-component regulatory system</keyword>
<keyword evidence="5" id="KW-0808">Transferase</keyword>
<dbReference type="PROSITE" id="PS50109">
    <property type="entry name" value="HIS_KIN"/>
    <property type="match status" value="1"/>
</dbReference>
<dbReference type="InterPro" id="IPR013727">
    <property type="entry name" value="2CSK_N"/>
</dbReference>